<dbReference type="PRINTS" id="PR00103">
    <property type="entry name" value="CAMPKINASE"/>
</dbReference>
<dbReference type="EMBL" id="JADJEV010000003">
    <property type="protein sequence ID" value="MBK6973353.1"/>
    <property type="molecule type" value="Genomic_DNA"/>
</dbReference>
<evidence type="ECO:0000256" key="1">
    <source>
        <dbReference type="ARBA" id="ARBA00004651"/>
    </source>
</evidence>
<keyword evidence="6" id="KW-0915">Sodium</keyword>
<feature type="transmembrane region" description="Helical" evidence="11">
    <location>
        <begin position="6"/>
        <end position="23"/>
    </location>
</feature>
<dbReference type="InterPro" id="IPR018488">
    <property type="entry name" value="cNMP-bd_CS"/>
</dbReference>
<dbReference type="PROSITE" id="PS00889">
    <property type="entry name" value="CNMP_BINDING_2"/>
    <property type="match status" value="1"/>
</dbReference>
<dbReference type="AlphaFoldDB" id="A0A9D7E411"/>
<dbReference type="PANTHER" id="PTHR10110:SF86">
    <property type="entry name" value="SODIUM_HYDROGEN EXCHANGER 7"/>
    <property type="match status" value="1"/>
</dbReference>
<dbReference type="SUPFAM" id="SSF51206">
    <property type="entry name" value="cAMP-binding domain-like"/>
    <property type="match status" value="2"/>
</dbReference>
<keyword evidence="8 11" id="KW-0472">Membrane</keyword>
<feature type="transmembrane region" description="Helical" evidence="11">
    <location>
        <begin position="68"/>
        <end position="85"/>
    </location>
</feature>
<reference evidence="13" key="1">
    <citation type="submission" date="2020-10" db="EMBL/GenBank/DDBJ databases">
        <title>Connecting structure to function with the recovery of over 1000 high-quality activated sludge metagenome-assembled genomes encoding full-length rRNA genes using long-read sequencing.</title>
        <authorList>
            <person name="Singleton C.M."/>
            <person name="Petriglieri F."/>
            <person name="Kristensen J.M."/>
            <person name="Kirkegaard R.H."/>
            <person name="Michaelsen T.Y."/>
            <person name="Andersen M.H."/>
            <person name="Karst S.M."/>
            <person name="Dueholm M.S."/>
            <person name="Nielsen P.H."/>
            <person name="Albertsen M."/>
        </authorList>
    </citation>
    <scope>NUCLEOTIDE SEQUENCE</scope>
    <source>
        <strain evidence="13">Bjer_18-Q3-R1-45_BAT3C.347</strain>
    </source>
</reference>
<dbReference type="SMART" id="SM00100">
    <property type="entry name" value="cNMP"/>
    <property type="match status" value="2"/>
</dbReference>
<dbReference type="InterPro" id="IPR018422">
    <property type="entry name" value="Cation/H_exchanger_CPA1"/>
</dbReference>
<evidence type="ECO:0000256" key="2">
    <source>
        <dbReference type="ARBA" id="ARBA00022448"/>
    </source>
</evidence>
<dbReference type="Gene3D" id="2.60.120.10">
    <property type="entry name" value="Jelly Rolls"/>
    <property type="match status" value="2"/>
</dbReference>
<keyword evidence="2" id="KW-0813">Transport</keyword>
<feature type="transmembrane region" description="Helical" evidence="11">
    <location>
        <begin position="167"/>
        <end position="186"/>
    </location>
</feature>
<evidence type="ECO:0000256" key="10">
    <source>
        <dbReference type="SAM" id="MobiDB-lite"/>
    </source>
</evidence>
<feature type="transmembrane region" description="Helical" evidence="11">
    <location>
        <begin position="240"/>
        <end position="269"/>
    </location>
</feature>
<dbReference type="GO" id="GO:0098719">
    <property type="term" value="P:sodium ion import across plasma membrane"/>
    <property type="evidence" value="ECO:0007669"/>
    <property type="project" value="TreeGrafter"/>
</dbReference>
<protein>
    <submittedName>
        <fullName evidence="13">Cation:proton antiporter</fullName>
    </submittedName>
</protein>
<dbReference type="CDD" id="cd00038">
    <property type="entry name" value="CAP_ED"/>
    <property type="match status" value="1"/>
</dbReference>
<evidence type="ECO:0000259" key="12">
    <source>
        <dbReference type="PROSITE" id="PS50042"/>
    </source>
</evidence>
<keyword evidence="4 11" id="KW-0812">Transmembrane</keyword>
<dbReference type="PROSITE" id="PS50042">
    <property type="entry name" value="CNMP_BINDING_3"/>
    <property type="match status" value="2"/>
</dbReference>
<feature type="transmembrane region" description="Helical" evidence="11">
    <location>
        <begin position="30"/>
        <end position="48"/>
    </location>
</feature>
<evidence type="ECO:0000313" key="13">
    <source>
        <dbReference type="EMBL" id="MBK6973353.1"/>
    </source>
</evidence>
<dbReference type="InterPro" id="IPR000595">
    <property type="entry name" value="cNMP-bd_dom"/>
</dbReference>
<name>A0A9D7E411_9PROT</name>
<keyword evidence="9" id="KW-0739">Sodium transport</keyword>
<feature type="transmembrane region" description="Helical" evidence="11">
    <location>
        <begin position="206"/>
        <end position="228"/>
    </location>
</feature>
<dbReference type="GO" id="GO:0051453">
    <property type="term" value="P:regulation of intracellular pH"/>
    <property type="evidence" value="ECO:0007669"/>
    <property type="project" value="TreeGrafter"/>
</dbReference>
<feature type="region of interest" description="Disordered" evidence="10">
    <location>
        <begin position="914"/>
        <end position="966"/>
    </location>
</feature>
<dbReference type="Proteomes" id="UP000807785">
    <property type="component" value="Unassembled WGS sequence"/>
</dbReference>
<keyword evidence="3" id="KW-1003">Cell membrane</keyword>
<feature type="transmembrane region" description="Helical" evidence="11">
    <location>
        <begin position="405"/>
        <end position="422"/>
    </location>
</feature>
<evidence type="ECO:0000256" key="6">
    <source>
        <dbReference type="ARBA" id="ARBA00023053"/>
    </source>
</evidence>
<accession>A0A9D7E411</accession>
<proteinExistence type="predicted"/>
<dbReference type="PANTHER" id="PTHR10110">
    <property type="entry name" value="SODIUM/HYDROGEN EXCHANGER"/>
    <property type="match status" value="1"/>
</dbReference>
<feature type="compositionally biased region" description="Low complexity" evidence="10">
    <location>
        <begin position="917"/>
        <end position="933"/>
    </location>
</feature>
<feature type="transmembrane region" description="Helical" evidence="11">
    <location>
        <begin position="321"/>
        <end position="343"/>
    </location>
</feature>
<dbReference type="GO" id="GO:0015385">
    <property type="term" value="F:sodium:proton antiporter activity"/>
    <property type="evidence" value="ECO:0007669"/>
    <property type="project" value="InterPro"/>
</dbReference>
<dbReference type="Pfam" id="PF00999">
    <property type="entry name" value="Na_H_Exchanger"/>
    <property type="match status" value="1"/>
</dbReference>
<evidence type="ECO:0000256" key="9">
    <source>
        <dbReference type="ARBA" id="ARBA00023201"/>
    </source>
</evidence>
<feature type="transmembrane region" description="Helical" evidence="11">
    <location>
        <begin position="131"/>
        <end position="155"/>
    </location>
</feature>
<feature type="domain" description="Cyclic nucleotide-binding" evidence="12">
    <location>
        <begin position="729"/>
        <end position="851"/>
    </location>
</feature>
<organism evidence="13 14">
    <name type="scientific">Candidatus Methylophosphatis roskildensis</name>
    <dbReference type="NCBI Taxonomy" id="2899263"/>
    <lineage>
        <taxon>Bacteria</taxon>
        <taxon>Pseudomonadati</taxon>
        <taxon>Pseudomonadota</taxon>
        <taxon>Betaproteobacteria</taxon>
        <taxon>Nitrosomonadales</taxon>
        <taxon>Sterolibacteriaceae</taxon>
        <taxon>Candidatus Methylophosphatis</taxon>
    </lineage>
</organism>
<feature type="transmembrane region" description="Helical" evidence="11">
    <location>
        <begin position="289"/>
        <end position="309"/>
    </location>
</feature>
<evidence type="ECO:0000256" key="11">
    <source>
        <dbReference type="SAM" id="Phobius"/>
    </source>
</evidence>
<evidence type="ECO:0000256" key="5">
    <source>
        <dbReference type="ARBA" id="ARBA00022989"/>
    </source>
</evidence>
<dbReference type="InterPro" id="IPR018490">
    <property type="entry name" value="cNMP-bd_dom_sf"/>
</dbReference>
<evidence type="ECO:0000256" key="3">
    <source>
        <dbReference type="ARBA" id="ARBA00022475"/>
    </source>
</evidence>
<evidence type="ECO:0000256" key="4">
    <source>
        <dbReference type="ARBA" id="ARBA00022692"/>
    </source>
</evidence>
<feature type="transmembrane region" description="Helical" evidence="11">
    <location>
        <begin position="358"/>
        <end position="376"/>
    </location>
</feature>
<comment type="caution">
    <text evidence="13">The sequence shown here is derived from an EMBL/GenBank/DDBJ whole genome shotgun (WGS) entry which is preliminary data.</text>
</comment>
<keyword evidence="7" id="KW-0406">Ion transport</keyword>
<dbReference type="Gene3D" id="6.10.140.1330">
    <property type="match status" value="1"/>
</dbReference>
<evidence type="ECO:0000256" key="8">
    <source>
        <dbReference type="ARBA" id="ARBA00023136"/>
    </source>
</evidence>
<dbReference type="InterPro" id="IPR014710">
    <property type="entry name" value="RmlC-like_jellyroll"/>
</dbReference>
<dbReference type="GO" id="GO:0005886">
    <property type="term" value="C:plasma membrane"/>
    <property type="evidence" value="ECO:0007669"/>
    <property type="project" value="UniProtKB-SubCell"/>
</dbReference>
<sequence length="1036" mass="112232">MAEQVVLVVTVLLFVAAAVVSVVKRVRLPYAVALVLTGAALAVLLRRAADSGLIAQSRLDGFELTPGVVLYVLLPILIFQAAFQIESRRLLRNIAPIATLAIPAVLISTAVVGGLLYLFGNIPHERALVAAALFGAMVSTTDAVAVVAIFRDLGVPKRLSMLAEGEALFNTGTALVLFGIILQILVDPAAASAGTWALLSSGIADFLWLGAGGLGFGAAVGLICSWLLAPAEDPRVEITLTTVCAFASFLGAGYLGVSDVMAVIGAGLTVGNYGRTKISPHVIRPLEHYWAYLAFAANSIVFLLVGLSLRADELLEYADAIGVAVVAVLVARAAGIFPLMPLVNRLSERPVDVPVQTVMWWGGMRGALVLVVALSLSQLDDQVRAAAGGSELSAAWIQWQALKPYILHLAFGVVFFTILVNAPTLTPLIRLLGIGRVTTEDRVAAMQARLLAKRDARLRLLGLRKEGVISREVYDLVTDRYVRAEALLRRDLATIRRGGEEFSVDDERRMLLGHCFAGEKVHLRELFYRGEVAEWVMKDMHISLDNQLELLKRGDEPDEEELARAGSTRVGDRLRRRLGRLLGRGRLADSLRASLLGRDYQLALARISSIEAALAEIKGLEYAGAISNASLRAVSAFYDGQRETVRRRFQTTARIFPDHTARMQESLSERFCLQSEEDVIRELVDRGRVPERVAAEAVDEIHDAMGRARDLQKGAKLIRPDELVRRIPFFAELPAAEVTRVSHVLRAISFPAGEAVIEQGRSGDTMYLIATGSVEVMVQDENAPGRERRLTKLGEGDFFGEIALLAELKRTATVRTIEPCAVLELSREDLTELTRGHPELDRAVREAYRVRILSTLLAQIPAFELLDDEQRARLTQEFRLRRFAADDLLFEAGDVQASLWVIERGKVQFELPPAEKSTAMAPAGTPGASAPAESGDRADIDASAETGTPSKPAAAPELPQPSRLHEGDAFGQQHVCIPARVAYRARAVEPTRALVLAHLDLMAALDRDASLRAKVTGTATKGVGVESPPGPVIDGA</sequence>
<feature type="domain" description="Cyclic nucleotide-binding" evidence="12">
    <location>
        <begin position="862"/>
        <end position="909"/>
    </location>
</feature>
<evidence type="ECO:0000313" key="14">
    <source>
        <dbReference type="Proteomes" id="UP000807785"/>
    </source>
</evidence>
<evidence type="ECO:0000256" key="7">
    <source>
        <dbReference type="ARBA" id="ARBA00023065"/>
    </source>
</evidence>
<dbReference type="InterPro" id="IPR006153">
    <property type="entry name" value="Cation/H_exchanger_TM"/>
</dbReference>
<dbReference type="GO" id="GO:0015386">
    <property type="term" value="F:potassium:proton antiporter activity"/>
    <property type="evidence" value="ECO:0007669"/>
    <property type="project" value="TreeGrafter"/>
</dbReference>
<comment type="subcellular location">
    <subcellularLocation>
        <location evidence="1">Cell membrane</location>
        <topology evidence="1">Multi-pass membrane protein</topology>
    </subcellularLocation>
</comment>
<dbReference type="Pfam" id="PF00027">
    <property type="entry name" value="cNMP_binding"/>
    <property type="match status" value="1"/>
</dbReference>
<gene>
    <name evidence="13" type="ORF">IPH26_10555</name>
</gene>
<feature type="transmembrane region" description="Helical" evidence="11">
    <location>
        <begin position="97"/>
        <end position="119"/>
    </location>
</feature>
<keyword evidence="5 11" id="KW-1133">Transmembrane helix</keyword>